<proteinExistence type="inferred from homology"/>
<accession>A0A930VHJ0</accession>
<evidence type="ECO:0000259" key="2">
    <source>
        <dbReference type="Pfam" id="PF08327"/>
    </source>
</evidence>
<dbReference type="EMBL" id="JADKPO010000008">
    <property type="protein sequence ID" value="MBF4767664.1"/>
    <property type="molecule type" value="Genomic_DNA"/>
</dbReference>
<dbReference type="Proteomes" id="UP000660668">
    <property type="component" value="Unassembled WGS sequence"/>
</dbReference>
<dbReference type="Pfam" id="PF08327">
    <property type="entry name" value="AHSA1"/>
    <property type="match status" value="1"/>
</dbReference>
<comment type="caution">
    <text evidence="3">The sequence shown here is derived from an EMBL/GenBank/DDBJ whole genome shotgun (WGS) entry which is preliminary data.</text>
</comment>
<sequence>MTDTAVPSLRREILVDADPALAFAVFTEQIGRWWPLGEHSVYGAESSVGFDRLEVGGRIVESKAGAEDAVWGTVTTWEPGRSLAFTWHPGDTGERVSQVAVSFADEDGKTLVTLEHSGWEVFGELAAQARDDYGHGWPLVLGAYAERVAAA</sequence>
<dbReference type="RefSeq" id="WP_194695807.1">
    <property type="nucleotide sequence ID" value="NZ_JADKPO010000008.1"/>
</dbReference>
<keyword evidence="4" id="KW-1185">Reference proteome</keyword>
<name>A0A930VHJ0_9ACTN</name>
<reference evidence="3" key="1">
    <citation type="submission" date="2020-11" db="EMBL/GenBank/DDBJ databases">
        <title>Nocardioides cynanchi sp. nov., isolated from soil of rhizosphere of Cynanchum wilfordii.</title>
        <authorList>
            <person name="Lee J.-S."/>
            <person name="Suh M.K."/>
            <person name="Kim J.-S."/>
        </authorList>
    </citation>
    <scope>NUCLEOTIDE SEQUENCE</scope>
    <source>
        <strain evidence="3">KCTC 19276</strain>
    </source>
</reference>
<dbReference type="InterPro" id="IPR013538">
    <property type="entry name" value="ASHA1/2-like_C"/>
</dbReference>
<dbReference type="Gene3D" id="3.30.530.20">
    <property type="match status" value="1"/>
</dbReference>
<protein>
    <submittedName>
        <fullName evidence="3">SRPBCC domain-containing protein</fullName>
    </submittedName>
</protein>
<organism evidence="3 4">
    <name type="scientific">Nocardioides agariphilus</name>
    <dbReference type="NCBI Taxonomy" id="433664"/>
    <lineage>
        <taxon>Bacteria</taxon>
        <taxon>Bacillati</taxon>
        <taxon>Actinomycetota</taxon>
        <taxon>Actinomycetes</taxon>
        <taxon>Propionibacteriales</taxon>
        <taxon>Nocardioidaceae</taxon>
        <taxon>Nocardioides</taxon>
    </lineage>
</organism>
<feature type="domain" description="Activator of Hsp90 ATPase homologue 1/2-like C-terminal" evidence="2">
    <location>
        <begin position="16"/>
        <end position="140"/>
    </location>
</feature>
<comment type="similarity">
    <text evidence="1">Belongs to the AHA1 family.</text>
</comment>
<evidence type="ECO:0000256" key="1">
    <source>
        <dbReference type="ARBA" id="ARBA00006817"/>
    </source>
</evidence>
<evidence type="ECO:0000313" key="4">
    <source>
        <dbReference type="Proteomes" id="UP000660668"/>
    </source>
</evidence>
<dbReference type="SUPFAM" id="SSF55961">
    <property type="entry name" value="Bet v1-like"/>
    <property type="match status" value="1"/>
</dbReference>
<dbReference type="AlphaFoldDB" id="A0A930VHJ0"/>
<dbReference type="InterPro" id="IPR023393">
    <property type="entry name" value="START-like_dom_sf"/>
</dbReference>
<evidence type="ECO:0000313" key="3">
    <source>
        <dbReference type="EMBL" id="MBF4767664.1"/>
    </source>
</evidence>
<gene>
    <name evidence="3" type="ORF">ISU10_07785</name>
</gene>